<sequence length="163" mass="17434">MRIVPMVEIRPIDVFQAWMVADLDAFSTIAISGHLTPAEIGAVIATLAEVHLRDEDGLDLAEADASTVIRALLEQDDLILPGGLEVRDLNAGPAIVPGCCCGLESWREWSQVLSGEYPWLGHDPTPRIALDGDRIRVWQDSHVEGGDSVDLPVAVPMAGCGGS</sequence>
<keyword evidence="2" id="KW-1185">Reference proteome</keyword>
<dbReference type="Proteomes" id="UP000534286">
    <property type="component" value="Unassembled WGS sequence"/>
</dbReference>
<protein>
    <submittedName>
        <fullName evidence="1">Uncharacterized protein</fullName>
    </submittedName>
</protein>
<evidence type="ECO:0000313" key="2">
    <source>
        <dbReference type="Proteomes" id="UP000534286"/>
    </source>
</evidence>
<evidence type="ECO:0000313" key="1">
    <source>
        <dbReference type="EMBL" id="MBB4936523.1"/>
    </source>
</evidence>
<accession>A0A7W7W768</accession>
<organism evidence="1 2">
    <name type="scientific">Streptosporangium album</name>
    <dbReference type="NCBI Taxonomy" id="47479"/>
    <lineage>
        <taxon>Bacteria</taxon>
        <taxon>Bacillati</taxon>
        <taxon>Actinomycetota</taxon>
        <taxon>Actinomycetes</taxon>
        <taxon>Streptosporangiales</taxon>
        <taxon>Streptosporangiaceae</taxon>
        <taxon>Streptosporangium</taxon>
    </lineage>
</organism>
<dbReference type="EMBL" id="JACHJU010000001">
    <property type="protein sequence ID" value="MBB4936523.1"/>
    <property type="molecule type" value="Genomic_DNA"/>
</dbReference>
<reference evidence="1 2" key="1">
    <citation type="submission" date="2020-08" db="EMBL/GenBank/DDBJ databases">
        <title>Sequencing the genomes of 1000 actinobacteria strains.</title>
        <authorList>
            <person name="Klenk H.-P."/>
        </authorList>
    </citation>
    <scope>NUCLEOTIDE SEQUENCE [LARGE SCALE GENOMIC DNA]</scope>
    <source>
        <strain evidence="1 2">DSM 43023</strain>
    </source>
</reference>
<gene>
    <name evidence="1" type="ORF">FHR32_000828</name>
</gene>
<comment type="caution">
    <text evidence="1">The sequence shown here is derived from an EMBL/GenBank/DDBJ whole genome shotgun (WGS) entry which is preliminary data.</text>
</comment>
<name>A0A7W7W768_9ACTN</name>
<dbReference type="AlphaFoldDB" id="A0A7W7W768"/>
<dbReference type="RefSeq" id="WP_184753061.1">
    <property type="nucleotide sequence ID" value="NZ_BAABEK010000113.1"/>
</dbReference>
<proteinExistence type="predicted"/>